<protein>
    <submittedName>
        <fullName evidence="2">Uncharacterized protein</fullName>
    </submittedName>
</protein>
<keyword evidence="1" id="KW-1133">Transmembrane helix</keyword>
<keyword evidence="1" id="KW-0812">Transmembrane</keyword>
<dbReference type="SUPFAM" id="SSF54637">
    <property type="entry name" value="Thioesterase/thiol ester dehydrase-isomerase"/>
    <property type="match status" value="1"/>
</dbReference>
<feature type="transmembrane region" description="Helical" evidence="1">
    <location>
        <begin position="235"/>
        <end position="259"/>
    </location>
</feature>
<dbReference type="InterPro" id="IPR029069">
    <property type="entry name" value="HotDog_dom_sf"/>
</dbReference>
<gene>
    <name evidence="2" type="ORF">GRF29_19g2635308</name>
</gene>
<sequence length="883" mass="99156">MDIYDTSKFREVFAPLEWAAPYLDHADWDFFPRRRTFLARPPDANYDGYCAEALPGETRIQAWAELCPKIAPTAGAPAINRTMSLYKFGAGLSGYINICHGGAIMSMMDEALGAMMLAKMREAEGIDQVTFIERWDMMWGVEPGRMISGMKDFFVTAKLELKFLAPDINLTEQATVSNSQLKRHSPAIYLIILYIPLVVVPWIVTIVLSYRPISKHTYYHPDGFDLDEYKRMQSWVTAISVLNSIASLLAVPVVSFVIAQSAVVFSQKRAPTRQLSVRDIFAFADRAWTDISVLYKLIQAKGNGSRAFNTFISLAAGLLFISAIQPPLYQILVDWKSITIPSGILERTKITSSVTELRDDNISLGEDPEPATMEMIPHATVMKYVQYELPSVRRSPPEMYMWIDYNGTQPPIAKLENPQGDAINNLLNVRFRKSPSYQQILPAFFTAFPFNVTTGTKRYHAIRFNSTIECEFWPKDKFPLDCSGSKPYNTSIKMKNDTSSFELRICVPGAWGTSPWTLSRNRQDIEEEVYFQMSGDLAKANSSTIHCSSGTTRGYFELGNYRSNLEYGPLLENWPSPDILKNDFNDKGMSCTSGDANSCNTPKTYIPSEWDTMIDRARGWTPDEPEYMRWNASSPLVTSVMSLFGDESWIRTAVNLSSTQANSSTENTAVPVWWKPFCERQPEFHSNMTQCDSGIKPSEAITQWFTNFFTGNYASTSLENMLFIGMMLTNKAILLTHRDSQAPRLLHSAGGRRIYSSPGFSILKPEISLVSIIGISILLVIQIAGLIFCGAYIARTPTWTRVFNAMAIARIGAGLEKDKLPADGQYAEDEDYEKLREIGLPLGMASANAIQRRPNKVADVPARENVRIRFYTRVPSSSGTVPS</sequence>
<keyword evidence="1" id="KW-0472">Membrane</keyword>
<dbReference type="EMBL" id="WVTA01000003">
    <property type="protein sequence ID" value="KAK3215228.1"/>
    <property type="molecule type" value="Genomic_DNA"/>
</dbReference>
<evidence type="ECO:0000313" key="2">
    <source>
        <dbReference type="EMBL" id="KAK3215228.1"/>
    </source>
</evidence>
<dbReference type="AlphaFoldDB" id="A0AAN6RJX8"/>
<dbReference type="Proteomes" id="UP001280581">
    <property type="component" value="Unassembled WGS sequence"/>
</dbReference>
<dbReference type="Gene3D" id="3.10.129.10">
    <property type="entry name" value="Hotdog Thioesterase"/>
    <property type="match status" value="1"/>
</dbReference>
<proteinExistence type="predicted"/>
<comment type="caution">
    <text evidence="2">The sequence shown here is derived from an EMBL/GenBank/DDBJ whole genome shotgun (WGS) entry which is preliminary data.</text>
</comment>
<feature type="transmembrane region" description="Helical" evidence="1">
    <location>
        <begin position="307"/>
        <end position="324"/>
    </location>
</feature>
<evidence type="ECO:0000256" key="1">
    <source>
        <dbReference type="SAM" id="Phobius"/>
    </source>
</evidence>
<accession>A0AAN6RJX8</accession>
<organism evidence="2 3">
    <name type="scientific">Pseudopithomyces chartarum</name>
    <dbReference type="NCBI Taxonomy" id="1892770"/>
    <lineage>
        <taxon>Eukaryota</taxon>
        <taxon>Fungi</taxon>
        <taxon>Dikarya</taxon>
        <taxon>Ascomycota</taxon>
        <taxon>Pezizomycotina</taxon>
        <taxon>Dothideomycetes</taxon>
        <taxon>Pleosporomycetidae</taxon>
        <taxon>Pleosporales</taxon>
        <taxon>Massarineae</taxon>
        <taxon>Didymosphaeriaceae</taxon>
        <taxon>Pseudopithomyces</taxon>
    </lineage>
</organism>
<feature type="transmembrane region" description="Helical" evidence="1">
    <location>
        <begin position="187"/>
        <end position="210"/>
    </location>
</feature>
<feature type="transmembrane region" description="Helical" evidence="1">
    <location>
        <begin position="767"/>
        <end position="794"/>
    </location>
</feature>
<evidence type="ECO:0000313" key="3">
    <source>
        <dbReference type="Proteomes" id="UP001280581"/>
    </source>
</evidence>
<reference evidence="2 3" key="1">
    <citation type="submission" date="2021-02" db="EMBL/GenBank/DDBJ databases">
        <title>Genome assembly of Pseudopithomyces chartarum.</title>
        <authorList>
            <person name="Jauregui R."/>
            <person name="Singh J."/>
            <person name="Voisey C."/>
        </authorList>
    </citation>
    <scope>NUCLEOTIDE SEQUENCE [LARGE SCALE GENOMIC DNA]</scope>
    <source>
        <strain evidence="2 3">AGR01</strain>
    </source>
</reference>
<keyword evidence="3" id="KW-1185">Reference proteome</keyword>
<name>A0AAN6RJX8_9PLEO</name>